<dbReference type="PANTHER" id="PTHR40047">
    <property type="entry name" value="UPF0703 PROTEIN YCGQ"/>
    <property type="match status" value="1"/>
</dbReference>
<keyword evidence="5" id="KW-1185">Reference proteome</keyword>
<evidence type="ECO:0000259" key="2">
    <source>
        <dbReference type="Pfam" id="PF09323"/>
    </source>
</evidence>
<keyword evidence="1" id="KW-0472">Membrane</keyword>
<dbReference type="AlphaFoldDB" id="A0A934SJI3"/>
<dbReference type="Pfam" id="PF09323">
    <property type="entry name" value="DUF1980"/>
    <property type="match status" value="1"/>
</dbReference>
<dbReference type="InterPro" id="IPR048493">
    <property type="entry name" value="DUF1980_N"/>
</dbReference>
<dbReference type="InterPro" id="IPR048447">
    <property type="entry name" value="DUF1980_C"/>
</dbReference>
<evidence type="ECO:0000313" key="5">
    <source>
        <dbReference type="Proteomes" id="UP000636458"/>
    </source>
</evidence>
<dbReference type="NCBIfam" id="TIGR03943">
    <property type="entry name" value="TIGR03943 family putative permease subunit"/>
    <property type="match status" value="1"/>
</dbReference>
<accession>A0A934SJI3</accession>
<dbReference type="Proteomes" id="UP000636458">
    <property type="component" value="Unassembled WGS sequence"/>
</dbReference>
<dbReference type="RefSeq" id="WP_200554836.1">
    <property type="nucleotide sequence ID" value="NZ_JAEPES010000001.1"/>
</dbReference>
<evidence type="ECO:0000259" key="3">
    <source>
        <dbReference type="Pfam" id="PF21537"/>
    </source>
</evidence>
<evidence type="ECO:0000313" key="4">
    <source>
        <dbReference type="EMBL" id="MBK4346509.1"/>
    </source>
</evidence>
<organism evidence="4 5">
    <name type="scientific">Lacisediminihabitans changchengi</name>
    <dbReference type="NCBI Taxonomy" id="2787634"/>
    <lineage>
        <taxon>Bacteria</taxon>
        <taxon>Bacillati</taxon>
        <taxon>Actinomycetota</taxon>
        <taxon>Actinomycetes</taxon>
        <taxon>Micrococcales</taxon>
        <taxon>Microbacteriaceae</taxon>
        <taxon>Lacisediminihabitans</taxon>
    </lineage>
</organism>
<feature type="transmembrane region" description="Helical" evidence="1">
    <location>
        <begin position="50"/>
        <end position="70"/>
    </location>
</feature>
<feature type="domain" description="DUF1980" evidence="2">
    <location>
        <begin position="32"/>
        <end position="122"/>
    </location>
</feature>
<sequence>MPRHTHGRDRARRWPAIQRWQGVVLVVAALVSTIWLAVTNQLILYIHPRYIVFTVIMALFGLALVIGSFVSRPDHDHEEHEPTGGGRVLSVIGSVVTLVIAVALVVVPPATLTTATADQRVINASQLSSTSKSVGSAASAPTGASAGFSVADWASLLRQTSDPGFYANKPADVVGFVSADKTDPDNVFYVSRFVITCCAVDAQPVGVPVYLPNWKNGFAADSWVRVKGDFSTNPSRSSSQTVVLIPTSTAKTEQPSDPYLY</sequence>
<protein>
    <submittedName>
        <fullName evidence="4">TIGR03943 family protein</fullName>
    </submittedName>
</protein>
<dbReference type="Pfam" id="PF21537">
    <property type="entry name" value="DUF1980_C"/>
    <property type="match status" value="1"/>
</dbReference>
<keyword evidence="1" id="KW-0812">Transmembrane</keyword>
<feature type="transmembrane region" description="Helical" evidence="1">
    <location>
        <begin position="20"/>
        <end position="38"/>
    </location>
</feature>
<evidence type="ECO:0000256" key="1">
    <source>
        <dbReference type="SAM" id="Phobius"/>
    </source>
</evidence>
<dbReference type="InterPro" id="IPR015402">
    <property type="entry name" value="DUF1980"/>
</dbReference>
<feature type="domain" description="DUF1980" evidence="3">
    <location>
        <begin position="161"/>
        <end position="261"/>
    </location>
</feature>
<dbReference type="EMBL" id="JAEPES010000001">
    <property type="protein sequence ID" value="MBK4346509.1"/>
    <property type="molecule type" value="Genomic_DNA"/>
</dbReference>
<dbReference type="InterPro" id="IPR052955">
    <property type="entry name" value="UPF0703_membrane_permease"/>
</dbReference>
<proteinExistence type="predicted"/>
<reference evidence="4" key="1">
    <citation type="submission" date="2021-01" db="EMBL/GenBank/DDBJ databases">
        <title>Lacisediminihabitans sp. nov. strain G11-30, isolated from Antarctic Soil.</title>
        <authorList>
            <person name="Li J."/>
        </authorList>
    </citation>
    <scope>NUCLEOTIDE SEQUENCE</scope>
    <source>
        <strain evidence="4">G11-30</strain>
    </source>
</reference>
<keyword evidence="1" id="KW-1133">Transmembrane helix</keyword>
<feature type="transmembrane region" description="Helical" evidence="1">
    <location>
        <begin position="91"/>
        <end position="110"/>
    </location>
</feature>
<comment type="caution">
    <text evidence="4">The sequence shown here is derived from an EMBL/GenBank/DDBJ whole genome shotgun (WGS) entry which is preliminary data.</text>
</comment>
<name>A0A934SJI3_9MICO</name>
<dbReference type="PANTHER" id="PTHR40047:SF1">
    <property type="entry name" value="UPF0703 PROTEIN YCGQ"/>
    <property type="match status" value="1"/>
</dbReference>
<gene>
    <name evidence="4" type="ORF">IV501_02570</name>
</gene>